<feature type="transmembrane region" description="Helical" evidence="7">
    <location>
        <begin position="328"/>
        <end position="346"/>
    </location>
</feature>
<dbReference type="Pfam" id="PF13520">
    <property type="entry name" value="AA_permease_2"/>
    <property type="match status" value="1"/>
</dbReference>
<dbReference type="InterPro" id="IPR050367">
    <property type="entry name" value="APC_superfamily"/>
</dbReference>
<evidence type="ECO:0000313" key="8">
    <source>
        <dbReference type="EMBL" id="KRK88243.1"/>
    </source>
</evidence>
<evidence type="ECO:0000313" key="9">
    <source>
        <dbReference type="Proteomes" id="UP000051581"/>
    </source>
</evidence>
<evidence type="ECO:0000256" key="5">
    <source>
        <dbReference type="ARBA" id="ARBA00022989"/>
    </source>
</evidence>
<proteinExistence type="predicted"/>
<comment type="caution">
    <text evidence="8">The sequence shown here is derived from an EMBL/GenBank/DDBJ whole genome shotgun (WGS) entry which is preliminary data.</text>
</comment>
<dbReference type="EMBL" id="AZEA01000011">
    <property type="protein sequence ID" value="KRK88243.1"/>
    <property type="molecule type" value="Genomic_DNA"/>
</dbReference>
<keyword evidence="6 7" id="KW-0472">Membrane</keyword>
<feature type="transmembrane region" description="Helical" evidence="7">
    <location>
        <begin position="120"/>
        <end position="140"/>
    </location>
</feature>
<keyword evidence="9" id="KW-1185">Reference proteome</keyword>
<evidence type="ECO:0000256" key="3">
    <source>
        <dbReference type="ARBA" id="ARBA00022475"/>
    </source>
</evidence>
<feature type="transmembrane region" description="Helical" evidence="7">
    <location>
        <begin position="89"/>
        <end position="114"/>
    </location>
</feature>
<dbReference type="Proteomes" id="UP000051581">
    <property type="component" value="Unassembled WGS sequence"/>
</dbReference>
<feature type="transmembrane region" description="Helical" evidence="7">
    <location>
        <begin position="12"/>
        <end position="34"/>
    </location>
</feature>
<comment type="subcellular location">
    <subcellularLocation>
        <location evidence="1">Cell membrane</location>
        <topology evidence="1">Multi-pass membrane protein</topology>
    </subcellularLocation>
</comment>
<organism evidence="8 9">
    <name type="scientific">Lentilactobacillus sunkii DSM 19904</name>
    <dbReference type="NCBI Taxonomy" id="1423808"/>
    <lineage>
        <taxon>Bacteria</taxon>
        <taxon>Bacillati</taxon>
        <taxon>Bacillota</taxon>
        <taxon>Bacilli</taxon>
        <taxon>Lactobacillales</taxon>
        <taxon>Lactobacillaceae</taxon>
        <taxon>Lentilactobacillus</taxon>
    </lineage>
</organism>
<dbReference type="PANTHER" id="PTHR42770">
    <property type="entry name" value="AMINO ACID TRANSPORTER-RELATED"/>
    <property type="match status" value="1"/>
</dbReference>
<dbReference type="PATRIC" id="fig|1423808.3.peg.549"/>
<evidence type="ECO:0000256" key="2">
    <source>
        <dbReference type="ARBA" id="ARBA00022448"/>
    </source>
</evidence>
<keyword evidence="2" id="KW-0813">Transport</keyword>
<feature type="transmembrane region" description="Helical" evidence="7">
    <location>
        <begin position="352"/>
        <end position="375"/>
    </location>
</feature>
<dbReference type="InterPro" id="IPR002293">
    <property type="entry name" value="AA/rel_permease1"/>
</dbReference>
<evidence type="ECO:0000256" key="1">
    <source>
        <dbReference type="ARBA" id="ARBA00004651"/>
    </source>
</evidence>
<keyword evidence="5 7" id="KW-1133">Transmembrane helix</keyword>
<sequence>MKEMQKEKKFRLFDAVLMSVVVVLVVESVAPAAAIGPSQFFWWGILLVFFFLPYGLISAELGTTYDEDGGIYDWVRKAFGRRWGGRAAWLYWINFPIWMASLAVLFTGVIGQVFPTHFGTWTNVLIQLVFIGIVTLISSYPVADSKWILNLAAIAKVIIMVSLGALGIYVAMTKGVASNFTVKTMLPQMDVKSLGYISVILFNFLGFEVVTSMASEMPNPKKQIPQAIIWGGVLIAVFYVFAAFGMGVAIPSSQLSTSSGLMESILLLIGGNNWFVILIAVLFMYTLAANLISWSAGVNYVASYAAKNHDLPKVFGIESKKTGMPTGANLLNGGIAAILVVISPLIPNQNIFWAFFSLNVVALLGSYLLMFPSFWKLRKVDPDTERPFKVPGNHLMINLMTWIPVALLAITTILSAFPLNGSAEELNTKIPILIGTIITILLGEICIRAAEKHHPLKRKEKASSHHTEEILSKS</sequence>
<dbReference type="AlphaFoldDB" id="A0A0R1L3F4"/>
<feature type="transmembrane region" description="Helical" evidence="7">
    <location>
        <begin position="227"/>
        <end position="250"/>
    </location>
</feature>
<feature type="transmembrane region" description="Helical" evidence="7">
    <location>
        <begin position="430"/>
        <end position="450"/>
    </location>
</feature>
<protein>
    <submittedName>
        <fullName evidence="8">Amino acid permease-associated protein</fullName>
    </submittedName>
</protein>
<dbReference type="Gene3D" id="1.20.1740.10">
    <property type="entry name" value="Amino acid/polyamine transporter I"/>
    <property type="match status" value="1"/>
</dbReference>
<dbReference type="GO" id="GO:0022857">
    <property type="term" value="F:transmembrane transporter activity"/>
    <property type="evidence" value="ECO:0007669"/>
    <property type="project" value="InterPro"/>
</dbReference>
<dbReference type="PANTHER" id="PTHR42770:SF15">
    <property type="entry name" value="GLUTAMATE_GAMMA-AMINOBUTYRATE ANTIPORTER-RELATED"/>
    <property type="match status" value="1"/>
</dbReference>
<keyword evidence="4 7" id="KW-0812">Transmembrane</keyword>
<feature type="transmembrane region" description="Helical" evidence="7">
    <location>
        <begin position="395"/>
        <end position="418"/>
    </location>
</feature>
<dbReference type="PIRSF" id="PIRSF006060">
    <property type="entry name" value="AA_transporter"/>
    <property type="match status" value="1"/>
</dbReference>
<evidence type="ECO:0000256" key="6">
    <source>
        <dbReference type="ARBA" id="ARBA00023136"/>
    </source>
</evidence>
<accession>A0A0R1L3F4</accession>
<name>A0A0R1L3F4_9LACO</name>
<feature type="transmembrane region" description="Helical" evidence="7">
    <location>
        <begin position="40"/>
        <end position="57"/>
    </location>
</feature>
<feature type="transmembrane region" description="Helical" evidence="7">
    <location>
        <begin position="265"/>
        <end position="285"/>
    </location>
</feature>
<keyword evidence="3" id="KW-1003">Cell membrane</keyword>
<evidence type="ECO:0000256" key="4">
    <source>
        <dbReference type="ARBA" id="ARBA00022692"/>
    </source>
</evidence>
<evidence type="ECO:0000256" key="7">
    <source>
        <dbReference type="SAM" id="Phobius"/>
    </source>
</evidence>
<dbReference type="GO" id="GO:0005886">
    <property type="term" value="C:plasma membrane"/>
    <property type="evidence" value="ECO:0007669"/>
    <property type="project" value="UniProtKB-SubCell"/>
</dbReference>
<reference evidence="8 9" key="1">
    <citation type="journal article" date="2015" name="Genome Announc.">
        <title>Expanding the biotechnology potential of lactobacilli through comparative genomics of 213 strains and associated genera.</title>
        <authorList>
            <person name="Sun Z."/>
            <person name="Harris H.M."/>
            <person name="McCann A."/>
            <person name="Guo C."/>
            <person name="Argimon S."/>
            <person name="Zhang W."/>
            <person name="Yang X."/>
            <person name="Jeffery I.B."/>
            <person name="Cooney J.C."/>
            <person name="Kagawa T.F."/>
            <person name="Liu W."/>
            <person name="Song Y."/>
            <person name="Salvetti E."/>
            <person name="Wrobel A."/>
            <person name="Rasinkangas P."/>
            <person name="Parkhill J."/>
            <person name="Rea M.C."/>
            <person name="O'Sullivan O."/>
            <person name="Ritari J."/>
            <person name="Douillard F.P."/>
            <person name="Paul Ross R."/>
            <person name="Yang R."/>
            <person name="Briner A.E."/>
            <person name="Felis G.E."/>
            <person name="de Vos W.M."/>
            <person name="Barrangou R."/>
            <person name="Klaenhammer T.R."/>
            <person name="Caufield P.W."/>
            <person name="Cui Y."/>
            <person name="Zhang H."/>
            <person name="O'Toole P.W."/>
        </authorList>
    </citation>
    <scope>NUCLEOTIDE SEQUENCE [LARGE SCALE GENOMIC DNA]</scope>
    <source>
        <strain evidence="8 9">DSM 19904</strain>
    </source>
</reference>
<feature type="transmembrane region" description="Helical" evidence="7">
    <location>
        <begin position="193"/>
        <end position="215"/>
    </location>
</feature>
<feature type="transmembrane region" description="Helical" evidence="7">
    <location>
        <begin position="147"/>
        <end position="173"/>
    </location>
</feature>
<gene>
    <name evidence="8" type="ORF">FD17_GL000543</name>
</gene>